<evidence type="ECO:0000256" key="1">
    <source>
        <dbReference type="ARBA" id="ARBA00014898"/>
    </source>
</evidence>
<name>A0A859DR55_9FIRM</name>
<dbReference type="InterPro" id="IPR006073">
    <property type="entry name" value="GTP-bd"/>
</dbReference>
<dbReference type="GO" id="GO:0006412">
    <property type="term" value="P:translation"/>
    <property type="evidence" value="ECO:0007669"/>
    <property type="project" value="TreeGrafter"/>
</dbReference>
<gene>
    <name evidence="7" type="primary">ylqF</name>
    <name evidence="7" type="ORF">GJQ69_05480</name>
    <name evidence="8" type="ORF">GKP14_08060</name>
</gene>
<dbReference type="EMBL" id="CP046051">
    <property type="protein sequence ID" value="QKN23979.1"/>
    <property type="molecule type" value="Genomic_DNA"/>
</dbReference>
<dbReference type="Gene3D" id="1.10.1580.10">
    <property type="match status" value="1"/>
</dbReference>
<feature type="binding site" evidence="5">
    <location>
        <begin position="62"/>
        <end position="65"/>
    </location>
    <ligand>
        <name>GTP</name>
        <dbReference type="ChEBI" id="CHEBI:37565"/>
    </ligand>
</feature>
<evidence type="ECO:0000313" key="10">
    <source>
        <dbReference type="Proteomes" id="UP000509623"/>
    </source>
</evidence>
<keyword evidence="4" id="KW-0963">Cytoplasm</keyword>
<sequence>MSEAQSIQWFPGHMARAKKQIEKSLKQVDAVAEIADARIPVSSRNPILEHIIQGKPRIILLNKRDMADPTATKQWVSFYQQKNIEAVDIDCKSGKGLGAFQPAVRKVLAPQIASWKQKGMTGRTIRVMVIGIPNVGKSSFINRLSHGSHAAVENRPGVTRSNQWFSIGKGFDLLDTPGVLWPKIEDKMVGEHLAFTGAVKDDILDLEDLASRLLELLCRLYPNAVRSRYKLGETDFSGMEGWQILQLVGKKRGMLVSGGEIDTERTSKMLLDEFRAGKIGRITLEQAGGVQ</sequence>
<keyword evidence="3 4" id="KW-0342">GTP-binding</keyword>
<dbReference type="InterPro" id="IPR016478">
    <property type="entry name" value="GTPase_MTG1"/>
</dbReference>
<dbReference type="Gene3D" id="3.40.50.300">
    <property type="entry name" value="P-loop containing nucleotide triphosphate hydrolases"/>
    <property type="match status" value="1"/>
</dbReference>
<evidence type="ECO:0000256" key="5">
    <source>
        <dbReference type="PIRSR" id="PIRSR006230-1"/>
    </source>
</evidence>
<comment type="subcellular location">
    <subcellularLocation>
        <location evidence="4">Cytoplasm</location>
    </subcellularLocation>
</comment>
<keyword evidence="10" id="KW-1185">Reference proteome</keyword>
<reference evidence="8" key="3">
    <citation type="journal article" date="2022" name="Int. J. Syst. Evol. Microbiol.">
        <title>Caproicibacterium lactatifermentans sp. nov., isolated from pit clay used for the production of Chinese strong aroma-type liquor.</title>
        <authorList>
            <person name="Wang H."/>
            <person name="Gu Y."/>
            <person name="Zhao D."/>
            <person name="Qiao Z."/>
            <person name="Zheng J."/>
            <person name="Gao J."/>
            <person name="Ren C."/>
            <person name="Xu Y."/>
        </authorList>
    </citation>
    <scope>NUCLEOTIDE SEQUENCE</scope>
    <source>
        <strain evidence="8">JNU-WLY1368</strain>
    </source>
</reference>
<dbReference type="PANTHER" id="PTHR45782:SF4">
    <property type="entry name" value="MITOCHONDRIAL RIBOSOME-ASSOCIATED GTPASE 1"/>
    <property type="match status" value="1"/>
</dbReference>
<reference evidence="8" key="2">
    <citation type="journal article" date="2021" name="Appl. Environ. Microbiol.">
        <title>Adaptability of a Caproate-Producing Bacterium Contributes to Its Dominance in an Anaerobic Fermentation System.</title>
        <authorList>
            <person name="Wang H."/>
            <person name="Gu Y."/>
            <person name="Zhou W."/>
            <person name="Zhao D."/>
            <person name="Qiao Z."/>
            <person name="Zheng J."/>
            <person name="Gao J."/>
            <person name="Chen X."/>
            <person name="Ren C."/>
            <person name="Xu Y."/>
        </authorList>
    </citation>
    <scope>NUCLEOTIDE SEQUENCE</scope>
    <source>
        <strain evidence="8">JNU-WLY1368</strain>
    </source>
</reference>
<dbReference type="RefSeq" id="WP_086035693.1">
    <property type="nucleotide sequence ID" value="NZ_CP046051.1"/>
</dbReference>
<dbReference type="NCBIfam" id="TIGR03596">
    <property type="entry name" value="GTPase_YlqF"/>
    <property type="match status" value="1"/>
</dbReference>
<comment type="function">
    <text evidence="4">Required for a late step of 50S ribosomal subunit assembly. Has GTPase activity.</text>
</comment>
<accession>A0A859DR55</accession>
<feature type="binding site" evidence="5">
    <location>
        <position position="178"/>
    </location>
    <ligand>
        <name>GTP</name>
        <dbReference type="ChEBI" id="CHEBI:37565"/>
    </ligand>
</feature>
<dbReference type="KEGG" id="clf:GJQ69_05480"/>
<dbReference type="PROSITE" id="PS51721">
    <property type="entry name" value="G_CP"/>
    <property type="match status" value="1"/>
</dbReference>
<dbReference type="GO" id="GO:0005525">
    <property type="term" value="F:GTP binding"/>
    <property type="evidence" value="ECO:0007669"/>
    <property type="project" value="UniProtKB-KW"/>
</dbReference>
<dbReference type="FunFam" id="3.40.50.300:FF:000590">
    <property type="entry name" value="Ribosome biogenesis GTPase A"/>
    <property type="match status" value="1"/>
</dbReference>
<dbReference type="InterPro" id="IPR023179">
    <property type="entry name" value="GTP-bd_ortho_bundle_sf"/>
</dbReference>
<organism evidence="7 9">
    <name type="scientific">Caproicibacterium lactatifermentans</name>
    <dbReference type="NCBI Taxonomy" id="2666138"/>
    <lineage>
        <taxon>Bacteria</taxon>
        <taxon>Bacillati</taxon>
        <taxon>Bacillota</taxon>
        <taxon>Clostridia</taxon>
        <taxon>Eubacteriales</taxon>
        <taxon>Oscillospiraceae</taxon>
        <taxon>Caproicibacterium</taxon>
    </lineage>
</organism>
<dbReference type="PIRSF" id="PIRSF006230">
    <property type="entry name" value="MG442"/>
    <property type="match status" value="1"/>
</dbReference>
<feature type="domain" description="CP-type G" evidence="6">
    <location>
        <begin position="18"/>
        <end position="182"/>
    </location>
</feature>
<evidence type="ECO:0000313" key="8">
    <source>
        <dbReference type="EMBL" id="QKO30950.1"/>
    </source>
</evidence>
<dbReference type="GO" id="GO:0003924">
    <property type="term" value="F:GTPase activity"/>
    <property type="evidence" value="ECO:0007669"/>
    <property type="project" value="TreeGrafter"/>
</dbReference>
<dbReference type="AlphaFoldDB" id="A0A859DR55"/>
<evidence type="ECO:0000313" key="9">
    <source>
        <dbReference type="Proteomes" id="UP000501316"/>
    </source>
</evidence>
<evidence type="ECO:0000256" key="4">
    <source>
        <dbReference type="PIRNR" id="PIRNR006230"/>
    </source>
</evidence>
<evidence type="ECO:0000259" key="6">
    <source>
        <dbReference type="PROSITE" id="PS51721"/>
    </source>
</evidence>
<dbReference type="CDD" id="cd01856">
    <property type="entry name" value="YlqF"/>
    <property type="match status" value="1"/>
</dbReference>
<dbReference type="Proteomes" id="UP000509623">
    <property type="component" value="Chromosome"/>
</dbReference>
<evidence type="ECO:0000256" key="2">
    <source>
        <dbReference type="ARBA" id="ARBA00022741"/>
    </source>
</evidence>
<dbReference type="Proteomes" id="UP000501316">
    <property type="component" value="Chromosome"/>
</dbReference>
<protein>
    <recommendedName>
        <fullName evidence="1 4">Ribosome biogenesis GTPase A</fullName>
    </recommendedName>
</protein>
<evidence type="ECO:0000256" key="3">
    <source>
        <dbReference type="ARBA" id="ARBA00023134"/>
    </source>
</evidence>
<dbReference type="GO" id="GO:0005737">
    <property type="term" value="C:cytoplasm"/>
    <property type="evidence" value="ECO:0007669"/>
    <property type="project" value="UniProtKB-SubCell"/>
</dbReference>
<dbReference type="InterPro" id="IPR019991">
    <property type="entry name" value="GTP-bd_ribosome_bgen"/>
</dbReference>
<proteinExistence type="inferred from homology"/>
<dbReference type="Pfam" id="PF01926">
    <property type="entry name" value="MMR_HSR1"/>
    <property type="match status" value="1"/>
</dbReference>
<dbReference type="InterPro" id="IPR027417">
    <property type="entry name" value="P-loop_NTPase"/>
</dbReference>
<keyword evidence="2 4" id="KW-0547">Nucleotide-binding</keyword>
<dbReference type="PANTHER" id="PTHR45782">
    <property type="entry name" value="MITOCHONDRIAL RIBOSOME-ASSOCIATED GTPASE 1"/>
    <property type="match status" value="1"/>
</dbReference>
<evidence type="ECO:0000313" key="7">
    <source>
        <dbReference type="EMBL" id="QKN23979.1"/>
    </source>
</evidence>
<comment type="similarity">
    <text evidence="4">Belongs to the TRAFAC class YlqF/YawG GTPase family. MTG1 subfamily.</text>
</comment>
<dbReference type="InterPro" id="IPR030378">
    <property type="entry name" value="G_CP_dom"/>
</dbReference>
<reference evidence="9 10" key="1">
    <citation type="submission" date="2019-11" db="EMBL/GenBank/DDBJ databases">
        <authorList>
            <person name="Ren C."/>
            <person name="Wang H."/>
            <person name="Xu Y."/>
        </authorList>
    </citation>
    <scope>NUCLEOTIDE SEQUENCE [LARGE SCALE GENOMIC DNA]</scope>
    <source>
        <strain evidence="10">JNU-WLY1368</strain>
        <strain evidence="7 9">LBM 19010</strain>
    </source>
</reference>
<dbReference type="EMBL" id="CP046161">
    <property type="protein sequence ID" value="QKO30950.1"/>
    <property type="molecule type" value="Genomic_DNA"/>
</dbReference>
<dbReference type="SUPFAM" id="SSF52540">
    <property type="entry name" value="P-loop containing nucleoside triphosphate hydrolases"/>
    <property type="match status" value="1"/>
</dbReference>
<feature type="binding site" evidence="5">
    <location>
        <begin position="134"/>
        <end position="139"/>
    </location>
    <ligand>
        <name>GTP</name>
        <dbReference type="ChEBI" id="CHEBI:37565"/>
    </ligand>
</feature>